<comment type="subcellular location">
    <subcellularLocation>
        <location evidence="1">Membrane</location>
        <topology evidence="1">Multi-pass membrane protein</topology>
    </subcellularLocation>
</comment>
<feature type="transmembrane region" description="Helical" evidence="9">
    <location>
        <begin position="52"/>
        <end position="73"/>
    </location>
</feature>
<evidence type="ECO:0000313" key="11">
    <source>
        <dbReference type="EMBL" id="OCF32083.1"/>
    </source>
</evidence>
<dbReference type="OrthoDB" id="6612291at2759"/>
<evidence type="ECO:0000256" key="6">
    <source>
        <dbReference type="ARBA" id="ARBA00023136"/>
    </source>
</evidence>
<feature type="transmembrane region" description="Helical" evidence="9">
    <location>
        <begin position="162"/>
        <end position="182"/>
    </location>
</feature>
<evidence type="ECO:0000256" key="9">
    <source>
        <dbReference type="SAM" id="Phobius"/>
    </source>
</evidence>
<dbReference type="Gene3D" id="1.20.1250.20">
    <property type="entry name" value="MFS general substrate transporter like domains"/>
    <property type="match status" value="1"/>
</dbReference>
<evidence type="ECO:0000256" key="7">
    <source>
        <dbReference type="ARBA" id="ARBA00049119"/>
    </source>
</evidence>
<evidence type="ECO:0000256" key="1">
    <source>
        <dbReference type="ARBA" id="ARBA00004141"/>
    </source>
</evidence>
<dbReference type="GO" id="GO:0005351">
    <property type="term" value="F:carbohydrate:proton symporter activity"/>
    <property type="evidence" value="ECO:0007669"/>
    <property type="project" value="TreeGrafter"/>
</dbReference>
<accession>A0A1B9GM62</accession>
<evidence type="ECO:0000256" key="3">
    <source>
        <dbReference type="ARBA" id="ARBA00022448"/>
    </source>
</evidence>
<feature type="transmembrane region" description="Helical" evidence="9">
    <location>
        <begin position="226"/>
        <end position="247"/>
    </location>
</feature>
<reference evidence="12" key="2">
    <citation type="submission" date="2013-12" db="EMBL/GenBank/DDBJ databases">
        <title>Evolution of pathogenesis and genome organization in the Tremellales.</title>
        <authorList>
            <person name="Cuomo C."/>
            <person name="Litvintseva A."/>
            <person name="Heitman J."/>
            <person name="Chen Y."/>
            <person name="Sun S."/>
            <person name="Springer D."/>
            <person name="Dromer F."/>
            <person name="Young S."/>
            <person name="Zeng Q."/>
            <person name="Chapman S."/>
            <person name="Gujja S."/>
            <person name="Saif S."/>
            <person name="Birren B."/>
        </authorList>
    </citation>
    <scope>NUCLEOTIDE SEQUENCE [LARGE SCALE GENOMIC DNA]</scope>
    <source>
        <strain evidence="12">BCC8398</strain>
    </source>
</reference>
<dbReference type="PANTHER" id="PTHR48022">
    <property type="entry name" value="PLASTIDIC GLUCOSE TRANSPORTER 4"/>
    <property type="match status" value="1"/>
</dbReference>
<dbReference type="EMBL" id="KV700130">
    <property type="protein sequence ID" value="OCF32083.1"/>
    <property type="molecule type" value="Genomic_DNA"/>
</dbReference>
<sequence length="537" mass="59426">MSAPNKDSVKALTDDIEIDVLESNPQDHLEQLHRAREDLEQQKGLTVKQGLLRYRGAVMWSALMTLTIVMEAYDYGMMGSLFGFPAFAQKFGDRLPSGKYNVSAGMQSVLKQVTKAGQLVGLAATGPLLDRFGYKWTMLLSLSCIAPVVVMQFLAPNVKVLIAAQLLIGIPLGPFLTLSHVYAAEVAPVCLRTYMTSATSLAWSTGGLISTGVLKGLLKASIAHSYRIAFAIQWVWLFPLAVIIWFAPESPTWCIKAGRVDRARMALRRLASDDESDEQIENRLALLQYTDSVEKEYAASTSYLELFKGVNLRRTEIAVVTYSCTNLDGYTLAASGTYFFQQAGMDASTSFTLTLTSYAIAIVTCLVSWFFARRFGLRPLYLIGLGVTVLIQLGIGALGIPKPRASLAWGTGALCWFFNIVFFICNGPLTYTIVADAPNNRLRSKTVLFARACFLASAVFMVVLTNYQINATAWNWRGKAGFFWAGSCLLCFVWAFFRLPESKGRSAAELDKLYHDRVPARKFASTKVEIFEENQLE</sequence>
<dbReference type="GO" id="GO:0016020">
    <property type="term" value="C:membrane"/>
    <property type="evidence" value="ECO:0007669"/>
    <property type="project" value="UniProtKB-SubCell"/>
</dbReference>
<dbReference type="PROSITE" id="PS50850">
    <property type="entry name" value="MFS"/>
    <property type="match status" value="1"/>
</dbReference>
<reference evidence="11 12" key="1">
    <citation type="submission" date="2013-07" db="EMBL/GenBank/DDBJ databases">
        <title>The Genome Sequence of Cryptococcus heveanensis BCC8398.</title>
        <authorList>
            <consortium name="The Broad Institute Genome Sequencing Platform"/>
            <person name="Cuomo C."/>
            <person name="Litvintseva A."/>
            <person name="Chen Y."/>
            <person name="Heitman J."/>
            <person name="Sun S."/>
            <person name="Springer D."/>
            <person name="Dromer F."/>
            <person name="Young S.K."/>
            <person name="Zeng Q."/>
            <person name="Gargeya S."/>
            <person name="Fitzgerald M."/>
            <person name="Abouelleil A."/>
            <person name="Alvarado L."/>
            <person name="Berlin A.M."/>
            <person name="Chapman S.B."/>
            <person name="Dewar J."/>
            <person name="Goldberg J."/>
            <person name="Griggs A."/>
            <person name="Gujja S."/>
            <person name="Hansen M."/>
            <person name="Howarth C."/>
            <person name="Imamovic A."/>
            <person name="Larimer J."/>
            <person name="McCowan C."/>
            <person name="Murphy C."/>
            <person name="Pearson M."/>
            <person name="Priest M."/>
            <person name="Roberts A."/>
            <person name="Saif S."/>
            <person name="Shea T."/>
            <person name="Sykes S."/>
            <person name="Wortman J."/>
            <person name="Nusbaum C."/>
            <person name="Birren B."/>
        </authorList>
    </citation>
    <scope>NUCLEOTIDE SEQUENCE [LARGE SCALE GENOMIC DNA]</scope>
    <source>
        <strain evidence="11 12">BCC8398</strain>
    </source>
</reference>
<comment type="similarity">
    <text evidence="2 8">Belongs to the major facilitator superfamily. Sugar transporter (TC 2.A.1.1) family.</text>
</comment>
<dbReference type="InterPro" id="IPR020846">
    <property type="entry name" value="MFS_dom"/>
</dbReference>
<dbReference type="Proteomes" id="UP000092666">
    <property type="component" value="Unassembled WGS sequence"/>
</dbReference>
<feature type="transmembrane region" description="Helical" evidence="9">
    <location>
        <begin position="351"/>
        <end position="372"/>
    </location>
</feature>
<evidence type="ECO:0000313" key="12">
    <source>
        <dbReference type="Proteomes" id="UP000092666"/>
    </source>
</evidence>
<evidence type="ECO:0000256" key="4">
    <source>
        <dbReference type="ARBA" id="ARBA00022692"/>
    </source>
</evidence>
<proteinExistence type="inferred from homology"/>
<dbReference type="NCBIfam" id="TIGR00879">
    <property type="entry name" value="SP"/>
    <property type="match status" value="1"/>
</dbReference>
<dbReference type="InterPro" id="IPR003663">
    <property type="entry name" value="Sugar/inositol_transpt"/>
</dbReference>
<protein>
    <recommendedName>
        <fullName evidence="10">Major facilitator superfamily (MFS) profile domain-containing protein</fullName>
    </recommendedName>
</protein>
<feature type="transmembrane region" description="Helical" evidence="9">
    <location>
        <begin position="406"/>
        <end position="427"/>
    </location>
</feature>
<evidence type="ECO:0000259" key="10">
    <source>
        <dbReference type="PROSITE" id="PS50850"/>
    </source>
</evidence>
<gene>
    <name evidence="11" type="ORF">I316_06239</name>
</gene>
<keyword evidence="12" id="KW-1185">Reference proteome</keyword>
<organism evidence="11 12">
    <name type="scientific">Kwoniella heveanensis BCC8398</name>
    <dbReference type="NCBI Taxonomy" id="1296120"/>
    <lineage>
        <taxon>Eukaryota</taxon>
        <taxon>Fungi</taxon>
        <taxon>Dikarya</taxon>
        <taxon>Basidiomycota</taxon>
        <taxon>Agaricomycotina</taxon>
        <taxon>Tremellomycetes</taxon>
        <taxon>Tremellales</taxon>
        <taxon>Cryptococcaceae</taxon>
        <taxon>Kwoniella</taxon>
    </lineage>
</organism>
<keyword evidence="5 9" id="KW-1133">Transmembrane helix</keyword>
<dbReference type="InterPro" id="IPR036259">
    <property type="entry name" value="MFS_trans_sf"/>
</dbReference>
<feature type="transmembrane region" description="Helical" evidence="9">
    <location>
        <begin position="448"/>
        <end position="469"/>
    </location>
</feature>
<feature type="transmembrane region" description="Helical" evidence="9">
    <location>
        <begin position="136"/>
        <end position="155"/>
    </location>
</feature>
<keyword evidence="3 8" id="KW-0813">Transport</keyword>
<comment type="catalytic activity">
    <reaction evidence="7">
        <text>myo-inositol(out) + H(+)(out) = myo-inositol(in) + H(+)(in)</text>
        <dbReference type="Rhea" id="RHEA:60364"/>
        <dbReference type="ChEBI" id="CHEBI:15378"/>
        <dbReference type="ChEBI" id="CHEBI:17268"/>
    </reaction>
</comment>
<evidence type="ECO:0000256" key="5">
    <source>
        <dbReference type="ARBA" id="ARBA00022989"/>
    </source>
</evidence>
<evidence type="ECO:0000256" key="8">
    <source>
        <dbReference type="RuleBase" id="RU003346"/>
    </source>
</evidence>
<dbReference type="AlphaFoldDB" id="A0A1B9GM62"/>
<dbReference type="PANTHER" id="PTHR48022:SF5">
    <property type="entry name" value="ALPHA-GLUCOSIDES PERMEASE MPH2-RELATED"/>
    <property type="match status" value="1"/>
</dbReference>
<dbReference type="Pfam" id="PF00083">
    <property type="entry name" value="Sugar_tr"/>
    <property type="match status" value="1"/>
</dbReference>
<dbReference type="SUPFAM" id="SSF103473">
    <property type="entry name" value="MFS general substrate transporter"/>
    <property type="match status" value="1"/>
</dbReference>
<dbReference type="InterPro" id="IPR005828">
    <property type="entry name" value="MFS_sugar_transport-like"/>
</dbReference>
<feature type="transmembrane region" description="Helical" evidence="9">
    <location>
        <begin position="194"/>
        <end position="214"/>
    </location>
</feature>
<keyword evidence="6 9" id="KW-0472">Membrane</keyword>
<evidence type="ECO:0000256" key="2">
    <source>
        <dbReference type="ARBA" id="ARBA00010992"/>
    </source>
</evidence>
<feature type="transmembrane region" description="Helical" evidence="9">
    <location>
        <begin position="379"/>
        <end position="400"/>
    </location>
</feature>
<dbReference type="FunFam" id="1.20.1250.20:FF:000078">
    <property type="entry name" value="MFS maltose transporter, putative"/>
    <property type="match status" value="1"/>
</dbReference>
<feature type="domain" description="Major facilitator superfamily (MFS) profile" evidence="10">
    <location>
        <begin position="60"/>
        <end position="503"/>
    </location>
</feature>
<keyword evidence="4 9" id="KW-0812">Transmembrane</keyword>
<name>A0A1B9GM62_9TREE</name>
<dbReference type="InterPro" id="IPR050360">
    <property type="entry name" value="MFS_Sugar_Transporters"/>
</dbReference>
<feature type="transmembrane region" description="Helical" evidence="9">
    <location>
        <begin position="481"/>
        <end position="497"/>
    </location>
</feature>